<gene>
    <name evidence="12" type="primary">LOC106804837</name>
</gene>
<keyword evidence="10" id="KW-1133">Transmembrane helix</keyword>
<keyword evidence="6 9" id="KW-0378">Hydrolase</keyword>
<keyword evidence="10" id="KW-0472">Membrane</keyword>
<comment type="catalytic activity">
    <reaction evidence="1 9">
        <text>a ribonucleoside 5'-phosphate + H2O = a ribonucleoside + phosphate</text>
        <dbReference type="Rhea" id="RHEA:12484"/>
        <dbReference type="ChEBI" id="CHEBI:15377"/>
        <dbReference type="ChEBI" id="CHEBI:18254"/>
        <dbReference type="ChEBI" id="CHEBI:43474"/>
        <dbReference type="ChEBI" id="CHEBI:58043"/>
        <dbReference type="EC" id="3.1.3.5"/>
    </reaction>
</comment>
<dbReference type="Pfam" id="PF05822">
    <property type="entry name" value="UMPH-1"/>
    <property type="match status" value="1"/>
</dbReference>
<dbReference type="PANTHER" id="PTHR13045:SF0">
    <property type="entry name" value="7-METHYLGUANOSINE PHOSPHATE-SPECIFIC 5'-NUCLEOTIDASE"/>
    <property type="match status" value="1"/>
</dbReference>
<keyword evidence="11" id="KW-1185">Reference proteome</keyword>
<evidence type="ECO:0000256" key="1">
    <source>
        <dbReference type="ARBA" id="ARBA00000815"/>
    </source>
</evidence>
<dbReference type="SFLD" id="SFLDS00003">
    <property type="entry name" value="Haloacid_Dehalogenase"/>
    <property type="match status" value="1"/>
</dbReference>
<dbReference type="PANTHER" id="PTHR13045">
    <property type="entry name" value="5'-NUCLEOTIDASE"/>
    <property type="match status" value="1"/>
</dbReference>
<keyword evidence="4" id="KW-0479">Metal-binding</keyword>
<evidence type="ECO:0000256" key="10">
    <source>
        <dbReference type="SAM" id="Phobius"/>
    </source>
</evidence>
<keyword evidence="8 9" id="KW-0546">Nucleotide metabolism</keyword>
<evidence type="ECO:0000256" key="5">
    <source>
        <dbReference type="ARBA" id="ARBA00022741"/>
    </source>
</evidence>
<evidence type="ECO:0000256" key="7">
    <source>
        <dbReference type="ARBA" id="ARBA00022842"/>
    </source>
</evidence>
<dbReference type="Proteomes" id="UP000695022">
    <property type="component" value="Unplaced"/>
</dbReference>
<proteinExistence type="inferred from homology"/>
<dbReference type="InterPro" id="IPR006434">
    <property type="entry name" value="Pyrimidine_nucleotidase_eu"/>
</dbReference>
<dbReference type="NCBIfam" id="TIGR01544">
    <property type="entry name" value="HAD-SF-IE"/>
    <property type="match status" value="1"/>
</dbReference>
<evidence type="ECO:0000256" key="3">
    <source>
        <dbReference type="ARBA" id="ARBA00012643"/>
    </source>
</evidence>
<dbReference type="InterPro" id="IPR036412">
    <property type="entry name" value="HAD-like_sf"/>
</dbReference>
<reference evidence="12" key="1">
    <citation type="submission" date="2025-08" db="UniProtKB">
        <authorList>
            <consortium name="RefSeq"/>
        </authorList>
    </citation>
    <scope>IDENTIFICATION</scope>
</reference>
<feature type="transmembrane region" description="Helical" evidence="10">
    <location>
        <begin position="12"/>
        <end position="32"/>
    </location>
</feature>
<evidence type="ECO:0000256" key="8">
    <source>
        <dbReference type="ARBA" id="ARBA00023080"/>
    </source>
</evidence>
<keyword evidence="10" id="KW-0812">Transmembrane</keyword>
<evidence type="ECO:0000256" key="9">
    <source>
        <dbReference type="RuleBase" id="RU361276"/>
    </source>
</evidence>
<dbReference type="Gene3D" id="3.40.50.1000">
    <property type="entry name" value="HAD superfamily/HAD-like"/>
    <property type="match status" value="1"/>
</dbReference>
<organism evidence="11 12">
    <name type="scientific">Priapulus caudatus</name>
    <name type="common">Priapulid worm</name>
    <dbReference type="NCBI Taxonomy" id="37621"/>
    <lineage>
        <taxon>Eukaryota</taxon>
        <taxon>Metazoa</taxon>
        <taxon>Ecdysozoa</taxon>
        <taxon>Scalidophora</taxon>
        <taxon>Priapulida</taxon>
        <taxon>Priapulimorpha</taxon>
        <taxon>Priapulimorphida</taxon>
        <taxon>Priapulidae</taxon>
        <taxon>Priapulus</taxon>
    </lineage>
</organism>
<name>A0ABM1DP06_PRICU</name>
<evidence type="ECO:0000256" key="4">
    <source>
        <dbReference type="ARBA" id="ARBA00022723"/>
    </source>
</evidence>
<dbReference type="Gene3D" id="1.10.150.340">
    <property type="entry name" value="Pyrimidine 5'-nucleotidase (UMPH-1), N-terminal domain"/>
    <property type="match status" value="1"/>
</dbReference>
<keyword evidence="9" id="KW-0963">Cytoplasm</keyword>
<comment type="similarity">
    <text evidence="2 9">Belongs to the pyrimidine 5'-nucleotidase family.</text>
</comment>
<dbReference type="EC" id="3.1.3.5" evidence="3 9"/>
<accession>A0ABM1DP06</accession>
<keyword evidence="5 9" id="KW-0547">Nucleotide-binding</keyword>
<evidence type="ECO:0000313" key="12">
    <source>
        <dbReference type="RefSeq" id="XP_014661677.1"/>
    </source>
</evidence>
<dbReference type="InterPro" id="IPR023214">
    <property type="entry name" value="HAD_sf"/>
</dbReference>
<evidence type="ECO:0000256" key="6">
    <source>
        <dbReference type="ARBA" id="ARBA00022801"/>
    </source>
</evidence>
<dbReference type="SFLD" id="SFLDG01128">
    <property type="entry name" value="C1.4:_5'-Nucleotidase_Like"/>
    <property type="match status" value="1"/>
</dbReference>
<dbReference type="SUPFAM" id="SSF56784">
    <property type="entry name" value="HAD-like"/>
    <property type="match status" value="1"/>
</dbReference>
<dbReference type="GeneID" id="106804837"/>
<comment type="subcellular location">
    <subcellularLocation>
        <location evidence="9">Cytoplasm</location>
    </subcellularLocation>
</comment>
<evidence type="ECO:0000313" key="11">
    <source>
        <dbReference type="Proteomes" id="UP000695022"/>
    </source>
</evidence>
<sequence>MVMALPKNSNLSLALGLGAATALGLLGFRYLAKQRKSRGLDAQNAVLNIPELNTPSVFIKNRQQVEGIIRQLVAGGPEKLQVIADFDHTLSKHSHEGQIIATCFGILENSSAMPQIYKDQVTQLKEIYYPIEFCHEMTNQEKYPYMVEWWTKAQSIFVQCELYKETITEMVAQTKCVLRDGSERLLYKLYKHGVPLLVFSAGIGDILEEVMRQKSTMHDNVKVVSNYMEYNGNGKVIGFKGNLIHTFSKNESAIENSDYFEKLSHRHNIILMGDSIGDCHMADGCPSPEATLKIGFLNHGVDRLLSKYQDLYDIVLVQDGTMDVPTAIINRIF</sequence>
<keyword evidence="7" id="KW-0460">Magnesium</keyword>
<evidence type="ECO:0000256" key="2">
    <source>
        <dbReference type="ARBA" id="ARBA00008389"/>
    </source>
</evidence>
<dbReference type="RefSeq" id="XP_014661677.1">
    <property type="nucleotide sequence ID" value="XM_014806191.1"/>
</dbReference>
<protein>
    <recommendedName>
        <fullName evidence="3 9">5'-nucleotidase</fullName>
        <ecNumber evidence="3 9">3.1.3.5</ecNumber>
    </recommendedName>
</protein>